<feature type="compositionally biased region" description="Basic and acidic residues" evidence="1">
    <location>
        <begin position="51"/>
        <end position="68"/>
    </location>
</feature>
<evidence type="ECO:0008006" key="4">
    <source>
        <dbReference type="Google" id="ProtNLM"/>
    </source>
</evidence>
<evidence type="ECO:0000256" key="1">
    <source>
        <dbReference type="SAM" id="MobiDB-lite"/>
    </source>
</evidence>
<feature type="region of interest" description="Disordered" evidence="1">
    <location>
        <begin position="51"/>
        <end position="76"/>
    </location>
</feature>
<dbReference type="EMBL" id="MU070115">
    <property type="protein sequence ID" value="KAF5829775.1"/>
    <property type="molecule type" value="Genomic_DNA"/>
</dbReference>
<evidence type="ECO:0000313" key="2">
    <source>
        <dbReference type="EMBL" id="KAF5829775.1"/>
    </source>
</evidence>
<comment type="caution">
    <text evidence="2">The sequence shown here is derived from an EMBL/GenBank/DDBJ whole genome shotgun (WGS) entry which is preliminary data.</text>
</comment>
<feature type="region of interest" description="Disordered" evidence="1">
    <location>
        <begin position="1"/>
        <end position="21"/>
    </location>
</feature>
<keyword evidence="3" id="KW-1185">Reference proteome</keyword>
<name>A0ABQ7G5A0_DUNSA</name>
<proteinExistence type="predicted"/>
<reference evidence="2" key="1">
    <citation type="submission" date="2017-08" db="EMBL/GenBank/DDBJ databases">
        <authorList>
            <person name="Polle J.E."/>
            <person name="Barry K."/>
            <person name="Cushman J."/>
            <person name="Schmutz J."/>
            <person name="Tran D."/>
            <person name="Hathwaick L.T."/>
            <person name="Yim W.C."/>
            <person name="Jenkins J."/>
            <person name="Mckie-Krisberg Z.M."/>
            <person name="Prochnik S."/>
            <person name="Lindquist E."/>
            <person name="Dockter R.B."/>
            <person name="Adam C."/>
            <person name="Molina H."/>
            <person name="Bunkerborg J."/>
            <person name="Jin E."/>
            <person name="Buchheim M."/>
            <person name="Magnuson J."/>
        </authorList>
    </citation>
    <scope>NUCLEOTIDE SEQUENCE</scope>
    <source>
        <strain evidence="2">CCAP 19/18</strain>
    </source>
</reference>
<gene>
    <name evidence="2" type="ORF">DUNSADRAFT_15521</name>
</gene>
<organism evidence="2 3">
    <name type="scientific">Dunaliella salina</name>
    <name type="common">Green alga</name>
    <name type="synonym">Protococcus salinus</name>
    <dbReference type="NCBI Taxonomy" id="3046"/>
    <lineage>
        <taxon>Eukaryota</taxon>
        <taxon>Viridiplantae</taxon>
        <taxon>Chlorophyta</taxon>
        <taxon>core chlorophytes</taxon>
        <taxon>Chlorophyceae</taxon>
        <taxon>CS clade</taxon>
        <taxon>Chlamydomonadales</taxon>
        <taxon>Dunaliellaceae</taxon>
        <taxon>Dunaliella</taxon>
    </lineage>
</organism>
<evidence type="ECO:0000313" key="3">
    <source>
        <dbReference type="Proteomes" id="UP000815325"/>
    </source>
</evidence>
<dbReference type="Proteomes" id="UP000815325">
    <property type="component" value="Unassembled WGS sequence"/>
</dbReference>
<protein>
    <recommendedName>
        <fullName evidence="4">Encoded protein</fullName>
    </recommendedName>
</protein>
<accession>A0ABQ7G5A0</accession>
<sequence length="76" mass="8207">MPKHIHAGGSLPARPSSRTTSYRGLACWGCEVGQGLIGIAGGAVRLERLQQSHGPEAQHKQEQCERPAQEIAQQLH</sequence>